<dbReference type="InterPro" id="IPR055577">
    <property type="entry name" value="DUF7153"/>
</dbReference>
<dbReference type="Pfam" id="PF23672">
    <property type="entry name" value="DUF7153"/>
    <property type="match status" value="1"/>
</dbReference>
<feature type="compositionally biased region" description="Low complexity" evidence="1">
    <location>
        <begin position="1"/>
        <end position="23"/>
    </location>
</feature>
<dbReference type="STRING" id="1965070.A0A3S3Q740"/>
<dbReference type="PANTHER" id="PTHR22198">
    <property type="entry name" value="FERM DOMAIN-CONTAINING PROTEIN"/>
    <property type="match status" value="1"/>
</dbReference>
<proteinExistence type="predicted"/>
<protein>
    <recommendedName>
        <fullName evidence="2">DUF7153 domain-containing protein</fullName>
    </recommendedName>
</protein>
<name>A0A3S3Q740_9ACAR</name>
<comment type="caution">
    <text evidence="3">The sequence shown here is derived from an EMBL/GenBank/DDBJ whole genome shotgun (WGS) entry which is preliminary data.</text>
</comment>
<keyword evidence="5" id="KW-1185">Reference proteome</keyword>
<evidence type="ECO:0000313" key="5">
    <source>
        <dbReference type="Proteomes" id="UP000285301"/>
    </source>
</evidence>
<dbReference type="Proteomes" id="UP000285301">
    <property type="component" value="Unassembled WGS sequence"/>
</dbReference>
<feature type="domain" description="DUF7153" evidence="2">
    <location>
        <begin position="243"/>
        <end position="422"/>
    </location>
</feature>
<evidence type="ECO:0000313" key="3">
    <source>
        <dbReference type="EMBL" id="RWS04598.1"/>
    </source>
</evidence>
<evidence type="ECO:0000256" key="1">
    <source>
        <dbReference type="SAM" id="MobiDB-lite"/>
    </source>
</evidence>
<dbReference type="OrthoDB" id="6060890at2759"/>
<dbReference type="EMBL" id="NCKU01004299">
    <property type="protein sequence ID" value="RWS06167.1"/>
    <property type="molecule type" value="Genomic_DNA"/>
</dbReference>
<feature type="compositionally biased region" description="Low complexity" evidence="1">
    <location>
        <begin position="146"/>
        <end position="155"/>
    </location>
</feature>
<accession>A0A3S3Q740</accession>
<dbReference type="PANTHER" id="PTHR22198:SF1">
    <property type="entry name" value="FERM DOMAIN-CONTAINING PROTEIN"/>
    <property type="match status" value="1"/>
</dbReference>
<reference evidence="3" key="2">
    <citation type="submission" date="2018-11" db="EMBL/GenBank/DDBJ databases">
        <title>Trombidioid mite genomics.</title>
        <authorList>
            <person name="Dong X."/>
        </authorList>
    </citation>
    <scope>NUCLEOTIDE SEQUENCE</scope>
    <source>
        <strain evidence="3">UoL-WK</strain>
    </source>
</reference>
<dbReference type="AlphaFoldDB" id="A0A3S3Q740"/>
<evidence type="ECO:0000259" key="2">
    <source>
        <dbReference type="Pfam" id="PF23672"/>
    </source>
</evidence>
<gene>
    <name evidence="3" type="ORF">B4U79_01780</name>
    <name evidence="4" type="ORF">B4U79_11340</name>
</gene>
<organism evidence="3 5">
    <name type="scientific">Dinothrombium tinctorium</name>
    <dbReference type="NCBI Taxonomy" id="1965070"/>
    <lineage>
        <taxon>Eukaryota</taxon>
        <taxon>Metazoa</taxon>
        <taxon>Ecdysozoa</taxon>
        <taxon>Arthropoda</taxon>
        <taxon>Chelicerata</taxon>
        <taxon>Arachnida</taxon>
        <taxon>Acari</taxon>
        <taxon>Acariformes</taxon>
        <taxon>Trombidiformes</taxon>
        <taxon>Prostigmata</taxon>
        <taxon>Anystina</taxon>
        <taxon>Parasitengona</taxon>
        <taxon>Trombidioidea</taxon>
        <taxon>Trombidiidae</taxon>
        <taxon>Dinothrombium</taxon>
    </lineage>
</organism>
<feature type="compositionally biased region" description="Polar residues" evidence="1">
    <location>
        <begin position="108"/>
        <end position="131"/>
    </location>
</feature>
<dbReference type="EMBL" id="NCKU01005417">
    <property type="protein sequence ID" value="RWS04598.1"/>
    <property type="molecule type" value="Genomic_DNA"/>
</dbReference>
<reference evidence="3 5" key="1">
    <citation type="journal article" date="2018" name="Gigascience">
        <title>Genomes of trombidid mites reveal novel predicted allergens and laterally-transferred genes associated with secondary metabolism.</title>
        <authorList>
            <person name="Dong X."/>
            <person name="Chaisiri K."/>
            <person name="Xia D."/>
            <person name="Armstrong S.D."/>
            <person name="Fang Y."/>
            <person name="Donnelly M.J."/>
            <person name="Kadowaki T."/>
            <person name="McGarry J.W."/>
            <person name="Darby A.C."/>
            <person name="Makepeace B.L."/>
        </authorList>
    </citation>
    <scope>NUCLEOTIDE SEQUENCE [LARGE SCALE GENOMIC DNA]</scope>
    <source>
        <strain evidence="3">UoL-WK</strain>
    </source>
</reference>
<evidence type="ECO:0000313" key="4">
    <source>
        <dbReference type="EMBL" id="RWS06167.1"/>
    </source>
</evidence>
<feature type="region of interest" description="Disordered" evidence="1">
    <location>
        <begin position="94"/>
        <end position="166"/>
    </location>
</feature>
<sequence>MNLLQRSISSQQSNSANQSQTRSTTHHKPTHSHTTNTHLLFHLNDTGFGNGNNGSSMYSTKPKKGSKSGGFPELNSNSTFDYYEYFSNYGRLLTTPPQSPVNDLMANDSRSTPPGKSEETQSPSPHQSMRQQGGRRVSRKTSPNTSSPSSLPPLLGNEAAPLISPPSDPPLFSKHFTIDGASKSVPYRISFIETNVYIPVDLPSSPQHLPIHRRMGPNNYFHHEWVQQTVQHLKQLFKPNLNQILVNVEKKAKYPFIIFGSPGPGFDSAGPIVPTATSNTLSPELRITDGLYDICSVVTRPDSGVKDDDNSLRPLGYIISAFQTFPGEDSEKLEMNWLVWTGAGTLYKFLPTIIGLRRLIFYKRHDLHLLKLLDSSQVDNEIPIFTYVLICECFNLRESYLPSACSVIDQLRARCCGYSALYINQL</sequence>
<feature type="region of interest" description="Disordered" evidence="1">
    <location>
        <begin position="1"/>
        <end position="72"/>
    </location>
</feature>